<dbReference type="EMBL" id="HBGS01061145">
    <property type="protein sequence ID" value="CAD9491102.1"/>
    <property type="molecule type" value="Transcribed_RNA"/>
</dbReference>
<accession>A0A7S2HHT2</accession>
<proteinExistence type="predicted"/>
<evidence type="ECO:0000256" key="3">
    <source>
        <dbReference type="ARBA" id="ARBA00022989"/>
    </source>
</evidence>
<feature type="transmembrane region" description="Helical" evidence="5">
    <location>
        <begin position="278"/>
        <end position="299"/>
    </location>
</feature>
<evidence type="ECO:0000256" key="4">
    <source>
        <dbReference type="ARBA" id="ARBA00023136"/>
    </source>
</evidence>
<feature type="transmembrane region" description="Helical" evidence="5">
    <location>
        <begin position="52"/>
        <end position="72"/>
    </location>
</feature>
<protein>
    <recommendedName>
        <fullName evidence="7">Major facilitator superfamily (MFS) profile domain-containing protein</fullName>
    </recommendedName>
</protein>
<dbReference type="PANTHER" id="PTHR10924:SF6">
    <property type="entry name" value="SOLUTE CARRIER FAMILY 49 MEMBER A3"/>
    <property type="match status" value="1"/>
</dbReference>
<evidence type="ECO:0008006" key="7">
    <source>
        <dbReference type="Google" id="ProtNLM"/>
    </source>
</evidence>
<dbReference type="InterPro" id="IPR036259">
    <property type="entry name" value="MFS_trans_sf"/>
</dbReference>
<keyword evidence="4 5" id="KW-0472">Membrane</keyword>
<keyword evidence="2 5" id="KW-0812">Transmembrane</keyword>
<dbReference type="SUPFAM" id="SSF103473">
    <property type="entry name" value="MFS general substrate transporter"/>
    <property type="match status" value="1"/>
</dbReference>
<name>A0A7S2HHT2_9STRA</name>
<feature type="transmembrane region" description="Helical" evidence="5">
    <location>
        <begin position="120"/>
        <end position="137"/>
    </location>
</feature>
<evidence type="ECO:0000313" key="6">
    <source>
        <dbReference type="EMBL" id="CAD9491102.1"/>
    </source>
</evidence>
<feature type="transmembrane region" description="Helical" evidence="5">
    <location>
        <begin position="184"/>
        <end position="202"/>
    </location>
</feature>
<feature type="transmembrane region" description="Helical" evidence="5">
    <location>
        <begin position="348"/>
        <end position="370"/>
    </location>
</feature>
<dbReference type="Gene3D" id="1.20.1250.20">
    <property type="entry name" value="MFS general substrate transporter like domains"/>
    <property type="match status" value="1"/>
</dbReference>
<feature type="transmembrane region" description="Helical" evidence="5">
    <location>
        <begin position="422"/>
        <end position="444"/>
    </location>
</feature>
<evidence type="ECO:0000256" key="5">
    <source>
        <dbReference type="SAM" id="Phobius"/>
    </source>
</evidence>
<dbReference type="InterPro" id="IPR049680">
    <property type="entry name" value="FLVCR1-2_SLC49-like"/>
</dbReference>
<sequence>MFGLDDPIIKLSAILGSNAVQHKNKKQDELKSADIEDSCHDNAEHRVYNARWVTLALTSGSYFLSSWISYTIPTDDDILIKYFGVTEGALTYALAYFLLGNSIGTFVEPYIESSLGLRKLYIFSASLLVLGMFWSVSAKHAFYGERIGMSIVGMSQGIVQCPLAKICAIWFCPNGRTKATTIALTMNNFGIGIAYVVPGLYWDGTIGFTRLREMLLGFSCLILVFTCLFMEESPPVAPSISAELMQREMKERPHSSNPIEFLFGFWWNAFSLFRVKGFFSIISISIGDVIVAYLTTVFLTETLQADYEDNDFLRTMVGIGYYVPSVFVASAAASLIDHFKTKHAEATYLTSLHSGCIMTIFSCGMILMALYNSPEDSARNSFILYMVMLGNLMALLDGISADGAVEICYDCGFDGGHGIENMVIALQMFLGNAISGLLMVGVPSNLMQSWLAPEYMAVYVISTVVAVFMYIPLIGFRGKFKRVKMDMKIAPSGSTQRLLA</sequence>
<comment type="subcellular location">
    <subcellularLocation>
        <location evidence="1">Membrane</location>
        <topology evidence="1">Multi-pass membrane protein</topology>
    </subcellularLocation>
</comment>
<dbReference type="GO" id="GO:0016020">
    <property type="term" value="C:membrane"/>
    <property type="evidence" value="ECO:0007669"/>
    <property type="project" value="UniProtKB-SubCell"/>
</dbReference>
<evidence type="ECO:0000256" key="2">
    <source>
        <dbReference type="ARBA" id="ARBA00022692"/>
    </source>
</evidence>
<keyword evidence="3 5" id="KW-1133">Transmembrane helix</keyword>
<organism evidence="6">
    <name type="scientific">Octactis speculum</name>
    <dbReference type="NCBI Taxonomy" id="3111310"/>
    <lineage>
        <taxon>Eukaryota</taxon>
        <taxon>Sar</taxon>
        <taxon>Stramenopiles</taxon>
        <taxon>Ochrophyta</taxon>
        <taxon>Dictyochophyceae</taxon>
        <taxon>Dictyochales</taxon>
        <taxon>Dictyochaceae</taxon>
        <taxon>Octactis</taxon>
    </lineage>
</organism>
<feature type="transmembrane region" description="Helical" evidence="5">
    <location>
        <begin position="382"/>
        <end position="401"/>
    </location>
</feature>
<gene>
    <name evidence="6" type="ORF">DSPE1174_LOCUS31900</name>
</gene>
<evidence type="ECO:0000256" key="1">
    <source>
        <dbReference type="ARBA" id="ARBA00004141"/>
    </source>
</evidence>
<feature type="transmembrane region" description="Helical" evidence="5">
    <location>
        <begin position="319"/>
        <end position="336"/>
    </location>
</feature>
<feature type="transmembrane region" description="Helical" evidence="5">
    <location>
        <begin position="456"/>
        <end position="476"/>
    </location>
</feature>
<dbReference type="AlphaFoldDB" id="A0A7S2HHT2"/>
<reference evidence="6" key="1">
    <citation type="submission" date="2021-01" db="EMBL/GenBank/DDBJ databases">
        <authorList>
            <person name="Corre E."/>
            <person name="Pelletier E."/>
            <person name="Niang G."/>
            <person name="Scheremetjew M."/>
            <person name="Finn R."/>
            <person name="Kale V."/>
            <person name="Holt S."/>
            <person name="Cochrane G."/>
            <person name="Meng A."/>
            <person name="Brown T."/>
            <person name="Cohen L."/>
        </authorList>
    </citation>
    <scope>NUCLEOTIDE SEQUENCE</scope>
    <source>
        <strain evidence="6">CCMP1381</strain>
    </source>
</reference>
<dbReference type="PANTHER" id="PTHR10924">
    <property type="entry name" value="MAJOR FACILITATOR SUPERFAMILY PROTEIN-RELATED"/>
    <property type="match status" value="1"/>
</dbReference>